<proteinExistence type="predicted"/>
<protein>
    <submittedName>
        <fullName evidence="2">Uncharacterized protein</fullName>
    </submittedName>
</protein>
<feature type="region of interest" description="Disordered" evidence="1">
    <location>
        <begin position="97"/>
        <end position="142"/>
    </location>
</feature>
<dbReference type="KEGG" id="cdet:87941349"/>
<name>A0AAX4I9D7_9PEZI</name>
<accession>A0AAX4I9D7</accession>
<dbReference type="RefSeq" id="XP_062777056.1">
    <property type="nucleotide sequence ID" value="XM_062921005.1"/>
</dbReference>
<evidence type="ECO:0000313" key="2">
    <source>
        <dbReference type="EMBL" id="WQF79832.1"/>
    </source>
</evidence>
<organism evidence="2 3">
    <name type="scientific">Colletotrichum destructivum</name>
    <dbReference type="NCBI Taxonomy" id="34406"/>
    <lineage>
        <taxon>Eukaryota</taxon>
        <taxon>Fungi</taxon>
        <taxon>Dikarya</taxon>
        <taxon>Ascomycota</taxon>
        <taxon>Pezizomycotina</taxon>
        <taxon>Sordariomycetes</taxon>
        <taxon>Hypocreomycetidae</taxon>
        <taxon>Glomerellales</taxon>
        <taxon>Glomerellaceae</taxon>
        <taxon>Colletotrichum</taxon>
        <taxon>Colletotrichum destructivum species complex</taxon>
    </lineage>
</organism>
<evidence type="ECO:0000313" key="3">
    <source>
        <dbReference type="Proteomes" id="UP001322277"/>
    </source>
</evidence>
<sequence length="352" mass="38079">MGDIVRPLFCRTRAARNPSSQSGILPTRARSRHAGLDGLGFQGHSWHIGTRHTTLATSAEHLKPMGPGVIAVTIVRSDASGSPPPLGHQSWQSIAAVAAAAAERPPPRPNPLSTSKIHTQYPRPVGSSSSSSSNGGGGEGQARYHGMPTRLAWYGMAHELLLRLFSRVGESLKPCIGSPSPFDISFSTATVQSTEYLPIVPPLIQLVFLDTTVQVLGTLDPLSLGEREPLSPSWAPLPVLVLPLALHLFLLLLLTSVQSSPDPASTFLRVHGTYLSVLIPPLPNQGARVSRPGWLITTTGILQTRHTLRYMTGACQFQAQQRLPVDRPRHTISRHTLKFIQYMIDPASWDLG</sequence>
<evidence type="ECO:0000256" key="1">
    <source>
        <dbReference type="SAM" id="MobiDB-lite"/>
    </source>
</evidence>
<dbReference type="AlphaFoldDB" id="A0AAX4I9D7"/>
<dbReference type="EMBL" id="CP137307">
    <property type="protein sequence ID" value="WQF79832.1"/>
    <property type="molecule type" value="Genomic_DNA"/>
</dbReference>
<reference evidence="3" key="1">
    <citation type="journal article" date="2023" name="bioRxiv">
        <title>Complete genome of the Medicago anthracnose fungus, Colletotrichum destructivum, reveals a mini-chromosome-like region within a core chromosome.</title>
        <authorList>
            <person name="Lapalu N."/>
            <person name="Simon A."/>
            <person name="Lu A."/>
            <person name="Plaumann P.-L."/>
            <person name="Amselem J."/>
            <person name="Pigne S."/>
            <person name="Auger A."/>
            <person name="Koch C."/>
            <person name="Dallery J.-F."/>
            <person name="O'Connell R.J."/>
        </authorList>
    </citation>
    <scope>NUCLEOTIDE SEQUENCE [LARGE SCALE GENOMIC DNA]</scope>
    <source>
        <strain evidence="3">CBS 520.97</strain>
    </source>
</reference>
<keyword evidence="3" id="KW-1185">Reference proteome</keyword>
<gene>
    <name evidence="2" type="ORF">CDEST_04846</name>
</gene>
<dbReference type="Proteomes" id="UP001322277">
    <property type="component" value="Chromosome 3"/>
</dbReference>
<dbReference type="GeneID" id="87941349"/>